<dbReference type="AlphaFoldDB" id="A0A061G999"/>
<evidence type="ECO:0000313" key="3">
    <source>
        <dbReference type="Proteomes" id="UP000026915"/>
    </source>
</evidence>
<dbReference type="InterPro" id="IPR046796">
    <property type="entry name" value="Transposase_32_dom"/>
</dbReference>
<feature type="domain" description="Putative plant transposon protein" evidence="1">
    <location>
        <begin position="58"/>
        <end position="122"/>
    </location>
</feature>
<protein>
    <recommendedName>
        <fullName evidence="1">Putative plant transposon protein domain-containing protein</fullName>
    </recommendedName>
</protein>
<reference evidence="2 3" key="1">
    <citation type="journal article" date="2013" name="Genome Biol.">
        <title>The genome sequence of the most widely cultivated cacao type and its use to identify candidate genes regulating pod color.</title>
        <authorList>
            <person name="Motamayor J.C."/>
            <person name="Mockaitis K."/>
            <person name="Schmutz J."/>
            <person name="Haiminen N."/>
            <person name="Iii D.L."/>
            <person name="Cornejo O."/>
            <person name="Findley S.D."/>
            <person name="Zheng P."/>
            <person name="Utro F."/>
            <person name="Royaert S."/>
            <person name="Saski C."/>
            <person name="Jenkins J."/>
            <person name="Podicheti R."/>
            <person name="Zhao M."/>
            <person name="Scheffler B.E."/>
            <person name="Stack J.C."/>
            <person name="Feltus F.A."/>
            <person name="Mustiga G.M."/>
            <person name="Amores F."/>
            <person name="Phillips W."/>
            <person name="Marelli J.P."/>
            <person name="May G.D."/>
            <person name="Shapiro H."/>
            <person name="Ma J."/>
            <person name="Bustamante C.D."/>
            <person name="Schnell R.J."/>
            <person name="Main D."/>
            <person name="Gilbert D."/>
            <person name="Parida L."/>
            <person name="Kuhn D.N."/>
        </authorList>
    </citation>
    <scope>NUCLEOTIDE SEQUENCE [LARGE SCALE GENOMIC DNA]</scope>
    <source>
        <strain evidence="3">cv. Matina 1-6</strain>
    </source>
</reference>
<dbReference type="Gramene" id="EOY26455">
    <property type="protein sequence ID" value="EOY26455"/>
    <property type="gene ID" value="TCM_028114"/>
</dbReference>
<name>A0A061G999_THECC</name>
<keyword evidence="3" id="KW-1185">Reference proteome</keyword>
<dbReference type="InParanoid" id="A0A061G999"/>
<dbReference type="EMBL" id="CM001884">
    <property type="protein sequence ID" value="EOY26455.1"/>
    <property type="molecule type" value="Genomic_DNA"/>
</dbReference>
<evidence type="ECO:0000313" key="2">
    <source>
        <dbReference type="EMBL" id="EOY26455.1"/>
    </source>
</evidence>
<accession>A0A061G999</accession>
<sequence>MAPKRVRQNSSGSFDHTRFMSANVVARHVNSLANKIAIPERGLDQGITHLDLQPMIDGHHWQKFCASSVATKIPLVKEFYANAIEAANDFVFVRAKLVPFSSHAINEFYETPNIENDGYGQYLAKH</sequence>
<dbReference type="HOGENOM" id="CLU_130146_0_0_1"/>
<dbReference type="Proteomes" id="UP000026915">
    <property type="component" value="Chromosome 6"/>
</dbReference>
<evidence type="ECO:0000259" key="1">
    <source>
        <dbReference type="Pfam" id="PF20167"/>
    </source>
</evidence>
<organism evidence="2 3">
    <name type="scientific">Theobroma cacao</name>
    <name type="common">Cacao</name>
    <name type="synonym">Cocoa</name>
    <dbReference type="NCBI Taxonomy" id="3641"/>
    <lineage>
        <taxon>Eukaryota</taxon>
        <taxon>Viridiplantae</taxon>
        <taxon>Streptophyta</taxon>
        <taxon>Embryophyta</taxon>
        <taxon>Tracheophyta</taxon>
        <taxon>Spermatophyta</taxon>
        <taxon>Magnoliopsida</taxon>
        <taxon>eudicotyledons</taxon>
        <taxon>Gunneridae</taxon>
        <taxon>Pentapetalae</taxon>
        <taxon>rosids</taxon>
        <taxon>malvids</taxon>
        <taxon>Malvales</taxon>
        <taxon>Malvaceae</taxon>
        <taxon>Byttnerioideae</taxon>
        <taxon>Theobroma</taxon>
    </lineage>
</organism>
<dbReference type="Pfam" id="PF20167">
    <property type="entry name" value="Transposase_32"/>
    <property type="match status" value="1"/>
</dbReference>
<gene>
    <name evidence="2" type="ORF">TCM_028114</name>
</gene>
<proteinExistence type="predicted"/>